<dbReference type="Gene3D" id="1.10.30.50">
    <property type="match status" value="1"/>
</dbReference>
<dbReference type="Pfam" id="PF01844">
    <property type="entry name" value="HNH"/>
    <property type="match status" value="1"/>
</dbReference>
<protein>
    <submittedName>
        <fullName evidence="3">HNH endonuclease</fullName>
    </submittedName>
</protein>
<keyword evidence="4" id="KW-1185">Reference proteome</keyword>
<gene>
    <name evidence="3" type="ORF">H9649_07595</name>
</gene>
<evidence type="ECO:0000256" key="1">
    <source>
        <dbReference type="SAM" id="MobiDB-lite"/>
    </source>
</evidence>
<proteinExistence type="predicted"/>
<feature type="domain" description="HNH nuclease" evidence="2">
    <location>
        <begin position="26"/>
        <end position="73"/>
    </location>
</feature>
<evidence type="ECO:0000259" key="2">
    <source>
        <dbReference type="SMART" id="SM00507"/>
    </source>
</evidence>
<evidence type="ECO:0000313" key="4">
    <source>
        <dbReference type="Proteomes" id="UP000626786"/>
    </source>
</evidence>
<accession>A0ABR8U8T1</accession>
<keyword evidence="3" id="KW-0540">Nuclease</keyword>
<feature type="region of interest" description="Disordered" evidence="1">
    <location>
        <begin position="1"/>
        <end position="21"/>
    </location>
</feature>
<dbReference type="InterPro" id="IPR003615">
    <property type="entry name" value="HNH_nuc"/>
</dbReference>
<comment type="caution">
    <text evidence="3">The sequence shown here is derived from an EMBL/GenBank/DDBJ whole genome shotgun (WGS) entry which is preliminary data.</text>
</comment>
<dbReference type="CDD" id="cd00085">
    <property type="entry name" value="HNHc"/>
    <property type="match status" value="1"/>
</dbReference>
<keyword evidence="3" id="KW-0378">Hydrolase</keyword>
<dbReference type="Proteomes" id="UP000626786">
    <property type="component" value="Unassembled WGS sequence"/>
</dbReference>
<sequence>MLFPKPNHKRRKPKRGQRGRITKTDYQQALDWYGDSCTICNNKPIEMHHVVFRSQGGRNGYRNLMPLCNACHTKAHVDREFADELREMRQEAYGDHFFHDMHDLYEMRLIQERDERLYEEFMRKQEIK</sequence>
<dbReference type="EMBL" id="JACSQN010000005">
    <property type="protein sequence ID" value="MBD7984438.1"/>
    <property type="molecule type" value="Genomic_DNA"/>
</dbReference>
<name>A0ABR8U8T1_9BACL</name>
<keyword evidence="3" id="KW-0255">Endonuclease</keyword>
<evidence type="ECO:0000313" key="3">
    <source>
        <dbReference type="EMBL" id="MBD7984438.1"/>
    </source>
</evidence>
<organism evidence="3 4">
    <name type="scientific">Sporosarcina quadrami</name>
    <dbReference type="NCBI Taxonomy" id="2762234"/>
    <lineage>
        <taxon>Bacteria</taxon>
        <taxon>Bacillati</taxon>
        <taxon>Bacillota</taxon>
        <taxon>Bacilli</taxon>
        <taxon>Bacillales</taxon>
        <taxon>Caryophanaceae</taxon>
        <taxon>Sporosarcina</taxon>
    </lineage>
</organism>
<reference evidence="3 4" key="1">
    <citation type="submission" date="2020-08" db="EMBL/GenBank/DDBJ databases">
        <title>A Genomic Blueprint of the Chicken Gut Microbiome.</title>
        <authorList>
            <person name="Gilroy R."/>
            <person name="Ravi A."/>
            <person name="Getino M."/>
            <person name="Pursley I."/>
            <person name="Horton D.L."/>
            <person name="Alikhan N.-F."/>
            <person name="Baker D."/>
            <person name="Gharbi K."/>
            <person name="Hall N."/>
            <person name="Watson M."/>
            <person name="Adriaenssens E.M."/>
            <person name="Foster-Nyarko E."/>
            <person name="Jarju S."/>
            <person name="Secka A."/>
            <person name="Antonio M."/>
            <person name="Oren A."/>
            <person name="Chaudhuri R."/>
            <person name="La Ragione R.M."/>
            <person name="Hildebrand F."/>
            <person name="Pallen M.J."/>
        </authorList>
    </citation>
    <scope>NUCLEOTIDE SEQUENCE [LARGE SCALE GENOMIC DNA]</scope>
    <source>
        <strain evidence="3 4">Sa2YVA2</strain>
    </source>
</reference>
<dbReference type="GO" id="GO:0004519">
    <property type="term" value="F:endonuclease activity"/>
    <property type="evidence" value="ECO:0007669"/>
    <property type="project" value="UniProtKB-KW"/>
</dbReference>
<dbReference type="InterPro" id="IPR002711">
    <property type="entry name" value="HNH"/>
</dbReference>
<dbReference type="SMART" id="SM00507">
    <property type="entry name" value="HNHc"/>
    <property type="match status" value="1"/>
</dbReference>
<dbReference type="RefSeq" id="WP_191694125.1">
    <property type="nucleotide sequence ID" value="NZ_JACSQN010000005.1"/>
</dbReference>